<evidence type="ECO:0000256" key="1">
    <source>
        <dbReference type="SAM" id="SignalP"/>
    </source>
</evidence>
<feature type="chain" id="PRO_5046059779" description="SEA domain-containing protein" evidence="1">
    <location>
        <begin position="27"/>
        <end position="268"/>
    </location>
</feature>
<sequence length="268" mass="29172">MKNIYKKISFLFILSSVIFFSSCAVNDDDPVVAVTKNTITAQTEKTFERIESSVTSYTAVINFSQAVTNFSRVYYTVNGTPLEADVDEGSTSLEVMLDFSDPSVLFQSVEITDFKIIDANTDNVEPVVSATLKELNVVKGTDKFLFILTWEGDSDLDCATIQRTPTGVTAIDLSDGTTNTEVVRLPEAIADGDYAFAVLPWTVSSNAIKCYLTVINGSQVEKFTGTLRDATPGGFFGYTTIADFVTIEKTTDAGSGEAMMSLTQVLFE</sequence>
<dbReference type="PROSITE" id="PS50024">
    <property type="entry name" value="SEA"/>
    <property type="match status" value="1"/>
</dbReference>
<proteinExistence type="predicted"/>
<reference evidence="3 4" key="1">
    <citation type="submission" date="2024-05" db="EMBL/GenBank/DDBJ databases">
        <authorList>
            <person name="Duchaud E."/>
        </authorList>
    </citation>
    <scope>NUCLEOTIDE SEQUENCE [LARGE SCALE GENOMIC DNA]</scope>
    <source>
        <strain evidence="3">Ena-SAMPLE-TAB-13-05-2024-13:56:06:370-140308</strain>
    </source>
</reference>
<accession>A0ABP1EXV0</accession>
<dbReference type="PROSITE" id="PS51257">
    <property type="entry name" value="PROKAR_LIPOPROTEIN"/>
    <property type="match status" value="1"/>
</dbReference>
<keyword evidence="4" id="KW-1185">Reference proteome</keyword>
<feature type="domain" description="SEA" evidence="2">
    <location>
        <begin position="1"/>
        <end position="82"/>
    </location>
</feature>
<evidence type="ECO:0000313" key="3">
    <source>
        <dbReference type="EMBL" id="CAL2102528.1"/>
    </source>
</evidence>
<evidence type="ECO:0000259" key="2">
    <source>
        <dbReference type="PROSITE" id="PS50024"/>
    </source>
</evidence>
<dbReference type="Proteomes" id="UP001497527">
    <property type="component" value="Unassembled WGS sequence"/>
</dbReference>
<dbReference type="EMBL" id="CAXJIO010000011">
    <property type="protein sequence ID" value="CAL2102528.1"/>
    <property type="molecule type" value="Genomic_DNA"/>
</dbReference>
<evidence type="ECO:0000313" key="4">
    <source>
        <dbReference type="Proteomes" id="UP001497527"/>
    </source>
</evidence>
<comment type="caution">
    <text evidence="3">The sequence shown here is derived from an EMBL/GenBank/DDBJ whole genome shotgun (WGS) entry which is preliminary data.</text>
</comment>
<protein>
    <recommendedName>
        <fullName evidence="2">SEA domain-containing protein</fullName>
    </recommendedName>
</protein>
<keyword evidence="1" id="KW-0732">Signal</keyword>
<dbReference type="RefSeq" id="WP_348715890.1">
    <property type="nucleotide sequence ID" value="NZ_CAXJIO010000011.1"/>
</dbReference>
<feature type="signal peptide" evidence="1">
    <location>
        <begin position="1"/>
        <end position="26"/>
    </location>
</feature>
<name>A0ABP1EXV0_9FLAO</name>
<gene>
    <name evidence="3" type="ORF">T190423A01A_20279</name>
</gene>
<organism evidence="3 4">
    <name type="scientific">Tenacibaculum polynesiense</name>
    <dbReference type="NCBI Taxonomy" id="3137857"/>
    <lineage>
        <taxon>Bacteria</taxon>
        <taxon>Pseudomonadati</taxon>
        <taxon>Bacteroidota</taxon>
        <taxon>Flavobacteriia</taxon>
        <taxon>Flavobacteriales</taxon>
        <taxon>Flavobacteriaceae</taxon>
        <taxon>Tenacibaculum</taxon>
    </lineage>
</organism>
<dbReference type="InterPro" id="IPR000082">
    <property type="entry name" value="SEA_dom"/>
</dbReference>